<evidence type="ECO:0008006" key="4">
    <source>
        <dbReference type="Google" id="ProtNLM"/>
    </source>
</evidence>
<proteinExistence type="predicted"/>
<evidence type="ECO:0000256" key="1">
    <source>
        <dbReference type="SAM" id="Phobius"/>
    </source>
</evidence>
<protein>
    <recommendedName>
        <fullName evidence="4">C-type cytochrome biogenesis protein CcmI</fullName>
    </recommendedName>
</protein>
<reference evidence="3" key="1">
    <citation type="journal article" date="2019" name="Int. J. Syst. Evol. Microbiol.">
        <title>The Global Catalogue of Microorganisms (GCM) 10K type strain sequencing project: providing services to taxonomists for standard genome sequencing and annotation.</title>
        <authorList>
            <consortium name="The Broad Institute Genomics Platform"/>
            <consortium name="The Broad Institute Genome Sequencing Center for Infectious Disease"/>
            <person name="Wu L."/>
            <person name="Ma J."/>
        </authorList>
    </citation>
    <scope>NUCLEOTIDE SEQUENCE [LARGE SCALE GENOMIC DNA]</scope>
    <source>
        <strain evidence="3">JCM 4087</strain>
    </source>
</reference>
<gene>
    <name evidence="2" type="ORF">ACFPT7_20830</name>
</gene>
<dbReference type="RefSeq" id="WP_263332588.1">
    <property type="nucleotide sequence ID" value="NZ_JAGSYH010000001.1"/>
</dbReference>
<name>A0ABW1ELN8_9BACT</name>
<evidence type="ECO:0000313" key="3">
    <source>
        <dbReference type="Proteomes" id="UP001596091"/>
    </source>
</evidence>
<evidence type="ECO:0000313" key="2">
    <source>
        <dbReference type="EMBL" id="MFC5864766.1"/>
    </source>
</evidence>
<sequence>MSNDAGIILGCVLAIALFAYTFWPEKHAAVQRQKTRLDFLEELKEQTYTNLRELNFEFQAGKYPPEDYATQRDILEAEAAKVLAEMDYIRSHTHA</sequence>
<keyword evidence="1" id="KW-1133">Transmembrane helix</keyword>
<dbReference type="EMBL" id="JBHSPH010000010">
    <property type="protein sequence ID" value="MFC5864766.1"/>
    <property type="molecule type" value="Genomic_DNA"/>
</dbReference>
<organism evidence="2 3">
    <name type="scientific">Acidicapsa dinghuensis</name>
    <dbReference type="NCBI Taxonomy" id="2218256"/>
    <lineage>
        <taxon>Bacteria</taxon>
        <taxon>Pseudomonadati</taxon>
        <taxon>Acidobacteriota</taxon>
        <taxon>Terriglobia</taxon>
        <taxon>Terriglobales</taxon>
        <taxon>Acidobacteriaceae</taxon>
        <taxon>Acidicapsa</taxon>
    </lineage>
</organism>
<accession>A0ABW1ELN8</accession>
<comment type="caution">
    <text evidence="2">The sequence shown here is derived from an EMBL/GenBank/DDBJ whole genome shotgun (WGS) entry which is preliminary data.</text>
</comment>
<keyword evidence="1" id="KW-0812">Transmembrane</keyword>
<keyword evidence="3" id="KW-1185">Reference proteome</keyword>
<keyword evidence="1" id="KW-0472">Membrane</keyword>
<feature type="transmembrane region" description="Helical" evidence="1">
    <location>
        <begin position="6"/>
        <end position="23"/>
    </location>
</feature>
<dbReference type="Proteomes" id="UP001596091">
    <property type="component" value="Unassembled WGS sequence"/>
</dbReference>